<name>A0AAE0IFG3_9PEZI</name>
<reference evidence="4" key="2">
    <citation type="submission" date="2023-06" db="EMBL/GenBank/DDBJ databases">
        <authorList>
            <consortium name="Lawrence Berkeley National Laboratory"/>
            <person name="Haridas S."/>
            <person name="Hensen N."/>
            <person name="Bonometti L."/>
            <person name="Westerberg I."/>
            <person name="Brannstrom I.O."/>
            <person name="Guillou S."/>
            <person name="Cros-Aarteil S."/>
            <person name="Calhoun S."/>
            <person name="Kuo A."/>
            <person name="Mondo S."/>
            <person name="Pangilinan J."/>
            <person name="Riley R."/>
            <person name="Labutti K."/>
            <person name="Andreopoulos B."/>
            <person name="Lipzen A."/>
            <person name="Chen C."/>
            <person name="Yanf M."/>
            <person name="Daum C."/>
            <person name="Ng V."/>
            <person name="Clum A."/>
            <person name="Steindorff A."/>
            <person name="Ohm R."/>
            <person name="Martin F."/>
            <person name="Silar P."/>
            <person name="Natvig D."/>
            <person name="Lalanne C."/>
            <person name="Gautier V."/>
            <person name="Ament-Velasquez S.L."/>
            <person name="Kruys A."/>
            <person name="Hutchinson M.I."/>
            <person name="Powell A.J."/>
            <person name="Barry K."/>
            <person name="Miller A.N."/>
            <person name="Grigoriev I.V."/>
            <person name="Debuchy R."/>
            <person name="Gladieux P."/>
            <person name="Thoren M.H."/>
            <person name="Johannesson H."/>
        </authorList>
    </citation>
    <scope>NUCLEOTIDE SEQUENCE</scope>
    <source>
        <strain evidence="4">SMH4131-1</strain>
    </source>
</reference>
<evidence type="ECO:0000256" key="2">
    <source>
        <dbReference type="SAM" id="MobiDB-lite"/>
    </source>
</evidence>
<keyword evidence="5" id="KW-1185">Reference proteome</keyword>
<protein>
    <submittedName>
        <fullName evidence="4">XPG domain containing-domain-containing protein</fullName>
    </submittedName>
</protein>
<proteinExistence type="inferred from homology"/>
<dbReference type="SUPFAM" id="SSF88723">
    <property type="entry name" value="PIN domain-like"/>
    <property type="match status" value="1"/>
</dbReference>
<dbReference type="InterPro" id="IPR026832">
    <property type="entry name" value="Asteroid"/>
</dbReference>
<sequence>MGIPHLKRYLEPYAKRGTVSSCKVALDGPAFAYFILGLCLRKTSRSPFEQPSYELLGRTAIAWLDRIQECGLFISAIYFDGFLPTLKQPERMQRLLKLSQELRNYHQTCPAGVQKERAHFSPDAPVDLFPSSSAGESKGKPPVPPFLVPAIIDALSSSKRYASLTEVVPAEADVFCARHARQHGGVVLTSDSDLLIHDLGPEGSVIFFGDIDVNTETESTMTATATALQYTISDICQRLSLNPSTGMAHLAFELTMDSHLSIEQAVKRSRKEDAVSLYPEDYADFLEQYLTPEESASSDIEGTSPRLSLDPRISEIALRASGTLQPPETPDDIGRHTQAGNGLSIYLPFLLDSPLRTSAWESSKRIRQLAYTLLQPAEGKALRSVSEFRKLQTASAGIQVELLSSPAVDEEASTLLDVLSSLKLGITNPETIWLALSIYYDIILTVDQGKTRPLSLDLFRLAALGKLDQLSWDFLHFLAQAQATYYSLRILRQLISFRQQLHGALSTPMKKLDAMLSDLPSLADFPSPRGFADMLRQTKEAGALKCLAGICVEYEDIVPQLETPRPKSDKRMKRLRPPQDSTPARKKTNNPFGALAVDE</sequence>
<evidence type="ECO:0000313" key="5">
    <source>
        <dbReference type="Proteomes" id="UP001286456"/>
    </source>
</evidence>
<feature type="region of interest" description="Disordered" evidence="2">
    <location>
        <begin position="562"/>
        <end position="599"/>
    </location>
</feature>
<evidence type="ECO:0000259" key="3">
    <source>
        <dbReference type="Pfam" id="PF12813"/>
    </source>
</evidence>
<dbReference type="Gene3D" id="3.40.50.1010">
    <property type="entry name" value="5'-nuclease"/>
    <property type="match status" value="1"/>
</dbReference>
<evidence type="ECO:0000256" key="1">
    <source>
        <dbReference type="ARBA" id="ARBA00007398"/>
    </source>
</evidence>
<dbReference type="InterPro" id="IPR039436">
    <property type="entry name" value="Asteroid_dom"/>
</dbReference>
<gene>
    <name evidence="4" type="ORF">B0T19DRAFT_463808</name>
</gene>
<feature type="domain" description="Asteroid" evidence="3">
    <location>
        <begin position="144"/>
        <end position="402"/>
    </location>
</feature>
<comment type="caution">
    <text evidence="4">The sequence shown here is derived from an EMBL/GenBank/DDBJ whole genome shotgun (WGS) entry which is preliminary data.</text>
</comment>
<dbReference type="PANTHER" id="PTHR15665:SF1">
    <property type="entry name" value="PROTEIN ASTEROID HOMOLOG 1"/>
    <property type="match status" value="1"/>
</dbReference>
<dbReference type="EMBL" id="JAUEPO010000004">
    <property type="protein sequence ID" value="KAK3323955.1"/>
    <property type="molecule type" value="Genomic_DNA"/>
</dbReference>
<comment type="similarity">
    <text evidence="1">Belongs to the asteroid family.</text>
</comment>
<accession>A0AAE0IFG3</accession>
<dbReference type="InterPro" id="IPR029060">
    <property type="entry name" value="PIN-like_dom_sf"/>
</dbReference>
<dbReference type="PANTHER" id="PTHR15665">
    <property type="entry name" value="ASTEROID PROTEIN"/>
    <property type="match status" value="1"/>
</dbReference>
<reference evidence="4" key="1">
    <citation type="journal article" date="2023" name="Mol. Phylogenet. Evol.">
        <title>Genome-scale phylogeny and comparative genomics of the fungal order Sordariales.</title>
        <authorList>
            <person name="Hensen N."/>
            <person name="Bonometti L."/>
            <person name="Westerberg I."/>
            <person name="Brannstrom I.O."/>
            <person name="Guillou S."/>
            <person name="Cros-Aarteil S."/>
            <person name="Calhoun S."/>
            <person name="Haridas S."/>
            <person name="Kuo A."/>
            <person name="Mondo S."/>
            <person name="Pangilinan J."/>
            <person name="Riley R."/>
            <person name="LaButti K."/>
            <person name="Andreopoulos B."/>
            <person name="Lipzen A."/>
            <person name="Chen C."/>
            <person name="Yan M."/>
            <person name="Daum C."/>
            <person name="Ng V."/>
            <person name="Clum A."/>
            <person name="Steindorff A."/>
            <person name="Ohm R.A."/>
            <person name="Martin F."/>
            <person name="Silar P."/>
            <person name="Natvig D.O."/>
            <person name="Lalanne C."/>
            <person name="Gautier V."/>
            <person name="Ament-Velasquez S.L."/>
            <person name="Kruys A."/>
            <person name="Hutchinson M.I."/>
            <person name="Powell A.J."/>
            <person name="Barry K."/>
            <person name="Miller A.N."/>
            <person name="Grigoriev I.V."/>
            <person name="Debuchy R."/>
            <person name="Gladieux P."/>
            <person name="Hiltunen Thoren M."/>
            <person name="Johannesson H."/>
        </authorList>
    </citation>
    <scope>NUCLEOTIDE SEQUENCE</scope>
    <source>
        <strain evidence="4">SMH4131-1</strain>
    </source>
</reference>
<evidence type="ECO:0000313" key="4">
    <source>
        <dbReference type="EMBL" id="KAK3323955.1"/>
    </source>
</evidence>
<dbReference type="Pfam" id="PF12813">
    <property type="entry name" value="XPG_I_2"/>
    <property type="match status" value="1"/>
</dbReference>
<organism evidence="4 5">
    <name type="scientific">Cercophora scortea</name>
    <dbReference type="NCBI Taxonomy" id="314031"/>
    <lineage>
        <taxon>Eukaryota</taxon>
        <taxon>Fungi</taxon>
        <taxon>Dikarya</taxon>
        <taxon>Ascomycota</taxon>
        <taxon>Pezizomycotina</taxon>
        <taxon>Sordariomycetes</taxon>
        <taxon>Sordariomycetidae</taxon>
        <taxon>Sordariales</taxon>
        <taxon>Lasiosphaeriaceae</taxon>
        <taxon>Cercophora</taxon>
    </lineage>
</organism>
<dbReference type="Proteomes" id="UP001286456">
    <property type="component" value="Unassembled WGS sequence"/>
</dbReference>
<dbReference type="AlphaFoldDB" id="A0AAE0IFG3"/>